<dbReference type="EMBL" id="QRWQ01000009">
    <property type="protein sequence ID" value="RGT38067.1"/>
    <property type="molecule type" value="Genomic_DNA"/>
</dbReference>
<reference evidence="13" key="3">
    <citation type="submission" date="2020-02" db="EMBL/GenBank/DDBJ databases">
        <authorList>
            <person name="Littmann E."/>
            <person name="Sorbara M."/>
        </authorList>
    </citation>
    <scope>NUCLEOTIDE SEQUENCE</scope>
    <source>
        <strain evidence="15">MSK.11.9</strain>
        <strain evidence="14">MSK.15.32</strain>
        <strain evidence="13">MSK.22.53</strain>
    </source>
</reference>
<evidence type="ECO:0000313" key="14">
    <source>
        <dbReference type="EMBL" id="NSI59051.1"/>
    </source>
</evidence>
<evidence type="ECO:0000313" key="12">
    <source>
        <dbReference type="EMBL" id="MDE1202464.1"/>
    </source>
</evidence>
<dbReference type="STRING" id="33038.GCA_900067245_03327"/>
<dbReference type="EMBL" id="JAQMLA010000020">
    <property type="protein sequence ID" value="MDB8686750.1"/>
    <property type="molecule type" value="Genomic_DNA"/>
</dbReference>
<dbReference type="PANTHER" id="PTHR46233">
    <property type="entry name" value="HYDROXYACYLGLUTATHIONE HYDROLASE GLOC"/>
    <property type="match status" value="1"/>
</dbReference>
<dbReference type="Proteomes" id="UP001296643">
    <property type="component" value="Unassembled WGS sequence"/>
</dbReference>
<evidence type="ECO:0000313" key="7">
    <source>
        <dbReference type="EMBL" id="MCB5618271.1"/>
    </source>
</evidence>
<evidence type="ECO:0000313" key="17">
    <source>
        <dbReference type="EMBL" id="RGT38067.1"/>
    </source>
</evidence>
<evidence type="ECO:0000313" key="11">
    <source>
        <dbReference type="EMBL" id="MDB8737426.1"/>
    </source>
</evidence>
<dbReference type="InterPro" id="IPR036866">
    <property type="entry name" value="RibonucZ/Hydroxyglut_hydro"/>
</dbReference>
<evidence type="ECO:0000313" key="18">
    <source>
        <dbReference type="EMBL" id="RHD05118.1"/>
    </source>
</evidence>
<dbReference type="AlphaFoldDB" id="A0A2N5NTX4"/>
<dbReference type="Proteomes" id="UP001297422">
    <property type="component" value="Unassembled WGS sequence"/>
</dbReference>
<dbReference type="Proteomes" id="UP001149331">
    <property type="component" value="Unassembled WGS sequence"/>
</dbReference>
<comment type="caution">
    <text evidence="7">The sequence shown here is derived from an EMBL/GenBank/DDBJ whole genome shotgun (WGS) entry which is preliminary data.</text>
</comment>
<dbReference type="EMBL" id="JAQMLR010000001">
    <property type="protein sequence ID" value="MDB8737426.1"/>
    <property type="molecule type" value="Genomic_DNA"/>
</dbReference>
<dbReference type="Proteomes" id="UP000285610">
    <property type="component" value="Unassembled WGS sequence"/>
</dbReference>
<dbReference type="Proteomes" id="UP001079535">
    <property type="component" value="Unassembled WGS sequence"/>
</dbReference>
<dbReference type="EMBL" id="JAPZEG010000002">
    <property type="protein sequence ID" value="MDE1202464.1"/>
    <property type="molecule type" value="Genomic_DNA"/>
</dbReference>
<dbReference type="InterPro" id="IPR001279">
    <property type="entry name" value="Metallo-B-lactamas"/>
</dbReference>
<dbReference type="GO" id="GO:0016787">
    <property type="term" value="F:hydrolase activity"/>
    <property type="evidence" value="ECO:0007669"/>
    <property type="project" value="UniProtKB-KW"/>
</dbReference>
<evidence type="ECO:0000313" key="9">
    <source>
        <dbReference type="EMBL" id="MCZ0689790.1"/>
    </source>
</evidence>
<dbReference type="RefSeq" id="WP_004842979.1">
    <property type="nucleotide sequence ID" value="NZ_AP031446.1"/>
</dbReference>
<protein>
    <submittedName>
        <fullName evidence="7">MBL fold metallo-hydrolase</fullName>
    </submittedName>
</protein>
<dbReference type="GO" id="GO:0046872">
    <property type="term" value="F:metal ion binding"/>
    <property type="evidence" value="ECO:0007669"/>
    <property type="project" value="UniProtKB-KW"/>
</dbReference>
<dbReference type="Pfam" id="PF00753">
    <property type="entry name" value="Lactamase_B"/>
    <property type="match status" value="1"/>
</dbReference>
<dbReference type="Proteomes" id="UP000285697">
    <property type="component" value="Unassembled WGS sequence"/>
</dbReference>
<accession>A0A2N5NTX4</accession>
<dbReference type="EMBL" id="QRLN01000023">
    <property type="protein sequence ID" value="RHJ09279.1"/>
    <property type="molecule type" value="Genomic_DNA"/>
</dbReference>
<evidence type="ECO:0000313" key="19">
    <source>
        <dbReference type="EMBL" id="RHG20509.1"/>
    </source>
</evidence>
<comment type="cofactor">
    <cofactor evidence="1">
        <name>Zn(2+)</name>
        <dbReference type="ChEBI" id="CHEBI:29105"/>
    </cofactor>
</comment>
<dbReference type="EMBL" id="JAAIRM010000003">
    <property type="protein sequence ID" value="NSI18348.1"/>
    <property type="molecule type" value="Genomic_DNA"/>
</dbReference>
<dbReference type="SMART" id="SM00849">
    <property type="entry name" value="Lactamase_B"/>
    <property type="match status" value="1"/>
</dbReference>
<evidence type="ECO:0000313" key="10">
    <source>
        <dbReference type="EMBL" id="MDB8686750.1"/>
    </source>
</evidence>
<dbReference type="EMBL" id="JAJBOM010000003">
    <property type="protein sequence ID" value="MCB5618271.1"/>
    <property type="molecule type" value="Genomic_DNA"/>
</dbReference>
<keyword evidence="2" id="KW-0479">Metal-binding</keyword>
<dbReference type="GeneID" id="57432847"/>
<evidence type="ECO:0000313" key="22">
    <source>
        <dbReference type="Proteomes" id="UP000283834"/>
    </source>
</evidence>
<keyword evidence="4" id="KW-0862">Zinc</keyword>
<dbReference type="Proteomes" id="UP001297370">
    <property type="component" value="Unassembled WGS sequence"/>
</dbReference>
<evidence type="ECO:0000313" key="16">
    <source>
        <dbReference type="EMBL" id="RGQ64892.1"/>
    </source>
</evidence>
<evidence type="ECO:0000313" key="27">
    <source>
        <dbReference type="Proteomes" id="UP000286137"/>
    </source>
</evidence>
<dbReference type="Proteomes" id="UP000283834">
    <property type="component" value="Unassembled WGS sequence"/>
</dbReference>
<reference evidence="10" key="7">
    <citation type="submission" date="2023-01" db="EMBL/GenBank/DDBJ databases">
        <title>Human gut microbiome strain richness.</title>
        <authorList>
            <person name="Chen-Liaw A."/>
        </authorList>
    </citation>
    <scope>NUCLEOTIDE SEQUENCE</scope>
    <source>
        <strain evidence="11">1001217st1_A9_1001217B_191108</strain>
        <strain evidence="10">RTP21484st1_H11_RTP21484_190118</strain>
    </source>
</reference>
<proteinExistence type="predicted"/>
<name>A0A2N5NTX4_MEDGN</name>
<dbReference type="EMBL" id="QRTJ01000029">
    <property type="protein sequence ID" value="RGQ64892.1"/>
    <property type="molecule type" value="Genomic_DNA"/>
</dbReference>
<evidence type="ECO:0000313" key="20">
    <source>
        <dbReference type="EMBL" id="RHJ09279.1"/>
    </source>
</evidence>
<evidence type="ECO:0000259" key="5">
    <source>
        <dbReference type="SMART" id="SM00849"/>
    </source>
</evidence>
<feature type="domain" description="Metallo-beta-lactamase" evidence="5">
    <location>
        <begin position="25"/>
        <end position="191"/>
    </location>
</feature>
<dbReference type="Proteomes" id="UP000286137">
    <property type="component" value="Unassembled WGS sequence"/>
</dbReference>
<reference evidence="8" key="5">
    <citation type="submission" date="2022-11" db="EMBL/GenBank/DDBJ databases">
        <title>Temperate bacteriophages infecting mucin-degrading bacterium Ruminococcus gnavus from the human gut.</title>
        <authorList>
            <person name="Buttimer C."/>
        </authorList>
    </citation>
    <scope>NUCLEOTIDE SEQUENCE</scope>
    <source>
        <strain evidence="8">CCUG 49994</strain>
        <strain evidence="9">CCUG 52279</strain>
    </source>
</reference>
<evidence type="ECO:0000313" key="21">
    <source>
        <dbReference type="EMBL" id="RHM71194.1"/>
    </source>
</evidence>
<evidence type="ECO:0000313" key="6">
    <source>
        <dbReference type="EMBL" id="MCB5492613.1"/>
    </source>
</evidence>
<evidence type="ECO:0000313" key="25">
    <source>
        <dbReference type="Proteomes" id="UP000285610"/>
    </source>
</evidence>
<evidence type="ECO:0000256" key="2">
    <source>
        <dbReference type="ARBA" id="ARBA00022723"/>
    </source>
</evidence>
<reference evidence="12" key="6">
    <citation type="submission" date="2022-12" db="EMBL/GenBank/DDBJ databases">
        <title>Genome of R. gnavus strain RSHDN_120.</title>
        <authorList>
            <person name="Abdugheni R."/>
        </authorList>
    </citation>
    <scope>NUCLEOTIDE SEQUENCE</scope>
    <source>
        <strain evidence="12">RSHDN_120</strain>
    </source>
</reference>
<evidence type="ECO:0000313" key="24">
    <source>
        <dbReference type="Proteomes" id="UP000284472"/>
    </source>
</evidence>
<dbReference type="PANTHER" id="PTHR46233:SF3">
    <property type="entry name" value="HYDROXYACYLGLUTATHIONE HYDROLASE GLOC"/>
    <property type="match status" value="1"/>
</dbReference>
<dbReference type="EMBL" id="QRIA01000006">
    <property type="protein sequence ID" value="RHG20509.1"/>
    <property type="molecule type" value="Genomic_DNA"/>
</dbReference>
<dbReference type="EMBL" id="JAAIRV010000023">
    <property type="protein sequence ID" value="NSI59051.1"/>
    <property type="molecule type" value="Genomic_DNA"/>
</dbReference>
<dbReference type="Proteomes" id="UP001212160">
    <property type="component" value="Unassembled WGS sequence"/>
</dbReference>
<dbReference type="Proteomes" id="UP000284472">
    <property type="component" value="Unassembled WGS sequence"/>
</dbReference>
<gene>
    <name evidence="20" type="ORF">DW142_13595</name>
    <name evidence="19" type="ORF">DW270_06080</name>
    <name evidence="18" type="ORF">DW812_10945</name>
    <name evidence="17" type="ORF">DWX36_10385</name>
    <name evidence="16" type="ORF">DWY88_12730</name>
    <name evidence="21" type="ORF">DWZ50_15940</name>
    <name evidence="13" type="ORF">G4958_03030</name>
    <name evidence="15" type="ORF">G4981_11630</name>
    <name evidence="14" type="ORF">G4993_11670</name>
    <name evidence="7" type="ORF">LIQ08_03715</name>
    <name evidence="6" type="ORF">LIQ10_02495</name>
    <name evidence="12" type="ORF">O4N78_02545</name>
    <name evidence="9" type="ORF">OZZ16_07635</name>
    <name evidence="8" type="ORF">OZZ17_12455</name>
    <name evidence="11" type="ORF">PNU63_01225</name>
    <name evidence="10" type="ORF">PNW85_08680</name>
</gene>
<dbReference type="Gene3D" id="3.60.15.10">
    <property type="entry name" value="Ribonuclease Z/Hydroxyacylglutathione hydrolase-like"/>
    <property type="match status" value="1"/>
</dbReference>
<reference evidence="7" key="4">
    <citation type="submission" date="2021-10" db="EMBL/GenBank/DDBJ databases">
        <title>Collection of gut derived symbiotic bacterial strains cultured from healthy donors.</title>
        <authorList>
            <person name="Lin H."/>
            <person name="Littmann E."/>
            <person name="Claire K."/>
            <person name="Pamer E."/>
        </authorList>
    </citation>
    <scope>NUCLEOTIDE SEQUENCE</scope>
    <source>
        <strain evidence="7">MSK.23.18</strain>
        <strain evidence="6">MSK.23.4</strain>
    </source>
</reference>
<dbReference type="Proteomes" id="UP001076974">
    <property type="component" value="Unassembled WGS sequence"/>
</dbReference>
<dbReference type="EMBL" id="QRQE01000050">
    <property type="protein sequence ID" value="RHM71194.1"/>
    <property type="molecule type" value="Genomic_DNA"/>
</dbReference>
<reference evidence="13" key="2">
    <citation type="journal article" date="2020" name="Cell Host Microbe">
        <title>Functional and Genomic Variation between Human-Derived Isolates of Lachnospiraceae Reveals Inter- and Intra-Species Diversity.</title>
        <authorList>
            <person name="Sorbara M.T."/>
            <person name="Littmann E.R."/>
            <person name="Fontana E."/>
            <person name="Moody T.U."/>
            <person name="Kohout C.E."/>
            <person name="Gjonbalaj M."/>
            <person name="Eaton V."/>
            <person name="Seok R."/>
            <person name="Leiner I.M."/>
            <person name="Pamer E.G."/>
        </authorList>
    </citation>
    <scope>NUCLEOTIDE SEQUENCE</scope>
    <source>
        <strain evidence="15">MSK.11.9</strain>
        <strain evidence="14">MSK.15.32</strain>
        <strain evidence="13">MSK.22.53</strain>
    </source>
</reference>
<evidence type="ECO:0000313" key="8">
    <source>
        <dbReference type="EMBL" id="MCZ0668343.1"/>
    </source>
</evidence>
<evidence type="ECO:0000313" key="15">
    <source>
        <dbReference type="EMBL" id="NSI65920.1"/>
    </source>
</evidence>
<dbReference type="InterPro" id="IPR051453">
    <property type="entry name" value="MBL_Glyoxalase_II"/>
</dbReference>
<evidence type="ECO:0000256" key="4">
    <source>
        <dbReference type="ARBA" id="ARBA00022833"/>
    </source>
</evidence>
<evidence type="ECO:0000256" key="1">
    <source>
        <dbReference type="ARBA" id="ARBA00001947"/>
    </source>
</evidence>
<evidence type="ECO:0000313" key="28">
    <source>
        <dbReference type="Proteomes" id="UP001297370"/>
    </source>
</evidence>
<dbReference type="SUPFAM" id="SSF56281">
    <property type="entry name" value="Metallo-hydrolase/oxidoreductase"/>
    <property type="match status" value="1"/>
</dbReference>
<evidence type="ECO:0000256" key="3">
    <source>
        <dbReference type="ARBA" id="ARBA00022801"/>
    </source>
</evidence>
<dbReference type="EMBL" id="JAJBNC010000003">
    <property type="protein sequence ID" value="MCB5492613.1"/>
    <property type="molecule type" value="Genomic_DNA"/>
</dbReference>
<evidence type="ECO:0000313" key="23">
    <source>
        <dbReference type="Proteomes" id="UP000283992"/>
    </source>
</evidence>
<dbReference type="EMBL" id="JAPRAY010000016">
    <property type="protein sequence ID" value="MCZ0668343.1"/>
    <property type="molecule type" value="Genomic_DNA"/>
</dbReference>
<dbReference type="EMBL" id="JAPRBD010000006">
    <property type="protein sequence ID" value="MCZ0689790.1"/>
    <property type="molecule type" value="Genomic_DNA"/>
</dbReference>
<dbReference type="Proteomes" id="UP001296580">
    <property type="component" value="Unassembled WGS sequence"/>
</dbReference>
<keyword evidence="3 16" id="KW-0378">Hydrolase</keyword>
<dbReference type="EMBL" id="QSIR01000016">
    <property type="protein sequence ID" value="RHD05118.1"/>
    <property type="molecule type" value="Genomic_DNA"/>
</dbReference>
<dbReference type="Proteomes" id="UP001296581">
    <property type="component" value="Unassembled WGS sequence"/>
</dbReference>
<dbReference type="Proteomes" id="UP001211731">
    <property type="component" value="Unassembled WGS sequence"/>
</dbReference>
<dbReference type="Proteomes" id="UP000283992">
    <property type="component" value="Unassembled WGS sequence"/>
</dbReference>
<evidence type="ECO:0000313" key="26">
    <source>
        <dbReference type="Proteomes" id="UP000285697"/>
    </source>
</evidence>
<reference evidence="22 23" key="1">
    <citation type="submission" date="2018-08" db="EMBL/GenBank/DDBJ databases">
        <title>A genome reference for cultivated species of the human gut microbiota.</title>
        <authorList>
            <person name="Zou Y."/>
            <person name="Xue W."/>
            <person name="Luo G."/>
        </authorList>
    </citation>
    <scope>NUCLEOTIDE SEQUENCE [LARGE SCALE GENOMIC DNA]</scope>
    <source>
        <strain evidence="17 22">AF19-16AC</strain>
        <strain evidence="16 27">AF27-4BH</strain>
        <strain evidence="21 25">AF33-12</strain>
        <strain evidence="20 23">AM12-54</strain>
        <strain evidence="19 26">AM22-7AC</strain>
        <strain evidence="18 24">AM32-6</strain>
    </source>
</reference>
<organism evidence="7 28">
    <name type="scientific">Mediterraneibacter gnavus</name>
    <name type="common">Ruminococcus gnavus</name>
    <dbReference type="NCBI Taxonomy" id="33038"/>
    <lineage>
        <taxon>Bacteria</taxon>
        <taxon>Bacillati</taxon>
        <taxon>Bacillota</taxon>
        <taxon>Clostridia</taxon>
        <taxon>Lachnospirales</taxon>
        <taxon>Lachnospiraceae</taxon>
        <taxon>Mediterraneibacter</taxon>
    </lineage>
</organism>
<evidence type="ECO:0000313" key="13">
    <source>
        <dbReference type="EMBL" id="NSI18348.1"/>
    </source>
</evidence>
<sequence length="201" mass="23329">MKDWFTVEKIDEDTYAISEYQHWEETHCYLLCGTKRALLIDTGLGVANIKEVVDKLTMLPIFVVTTHVHWDHIGGHQYFENIGVHILEKDWISEKFPISLQQVKRNLTCRECQFPEEFDLEKYQLFQGDVQSTFSDGEIFNLGERTVQVVHTPGHSPGHHSFSISTDLADRIESACRKLDKEKKWKQGSGIFDFGDFKIHL</sequence>
<dbReference type="EMBL" id="JAAIRY010000021">
    <property type="protein sequence ID" value="NSI65920.1"/>
    <property type="molecule type" value="Genomic_DNA"/>
</dbReference>